<protein>
    <submittedName>
        <fullName evidence="1">Uncharacterized protein</fullName>
    </submittedName>
</protein>
<organism evidence="1">
    <name type="scientific">virus sp. ctd0M1</name>
    <dbReference type="NCBI Taxonomy" id="2827993"/>
    <lineage>
        <taxon>Viruses</taxon>
    </lineage>
</organism>
<evidence type="ECO:0000313" key="1">
    <source>
        <dbReference type="EMBL" id="DAE29476.1"/>
    </source>
</evidence>
<proteinExistence type="predicted"/>
<dbReference type="EMBL" id="BK059094">
    <property type="protein sequence ID" value="DAE29476.1"/>
    <property type="molecule type" value="Genomic_DNA"/>
</dbReference>
<name>A0A8S5RES2_9VIRU</name>
<sequence length="64" mass="7427">MLKKQVNLINAQTGQRLCGEFYAERDTEDNLVITQRVSRDVFIQLPPQAYAGFQIQLKKDNENE</sequence>
<reference evidence="1" key="1">
    <citation type="journal article" date="2021" name="Proc. Natl. Acad. Sci. U.S.A.">
        <title>A Catalog of Tens of Thousands of Viruses from Human Metagenomes Reveals Hidden Associations with Chronic Diseases.</title>
        <authorList>
            <person name="Tisza M.J."/>
            <person name="Buck C.B."/>
        </authorList>
    </citation>
    <scope>NUCLEOTIDE SEQUENCE</scope>
    <source>
        <strain evidence="1">Ctd0M1</strain>
    </source>
</reference>
<accession>A0A8S5RES2</accession>